<comment type="caution">
    <text evidence="1">The sequence shown here is derived from an EMBL/GenBank/DDBJ whole genome shotgun (WGS) entry which is preliminary data.</text>
</comment>
<sequence>MSSRCRLPPAGLPSRRQVPLCGLARPAAHPPPPCLLLRLPSPILSRKAPPPPRSPGSFRSCALGPHSMSQPVRRLPSMARPPSSRMRLPPFRRQPNLPTASLLYIAECLFPTPPPSHPFPPGPLHPHTQSIQWAVTRPSHPWVTCPARPPPPPPLLHLAPASVPPLPAVPFPSTATHTTCDGAACCKAAGGHHPRFSPGLGCRRARRPPWFDQPGEGGQGASWPAARADGEGRGVGPAVRCPGWYQPLSAGGGGGGGGAERAASSVRAGRRVCGARPGTGRHPSEGEPSTGRSSLPAGRPGGRAVWVGAIKAPGHSGKGSPLPEHPTHRNHHSTATPSPE</sequence>
<gene>
    <name evidence="1" type="ORF">I4F81_004730</name>
</gene>
<name>A0ACC3BW57_PYRYE</name>
<dbReference type="EMBL" id="CM020618">
    <property type="protein sequence ID" value="KAK1862154.1"/>
    <property type="molecule type" value="Genomic_DNA"/>
</dbReference>
<accession>A0ACC3BW57</accession>
<evidence type="ECO:0000313" key="1">
    <source>
        <dbReference type="EMBL" id="KAK1862154.1"/>
    </source>
</evidence>
<organism evidence="1 2">
    <name type="scientific">Pyropia yezoensis</name>
    <name type="common">Susabi-nori</name>
    <name type="synonym">Porphyra yezoensis</name>
    <dbReference type="NCBI Taxonomy" id="2788"/>
    <lineage>
        <taxon>Eukaryota</taxon>
        <taxon>Rhodophyta</taxon>
        <taxon>Bangiophyceae</taxon>
        <taxon>Bangiales</taxon>
        <taxon>Bangiaceae</taxon>
        <taxon>Pyropia</taxon>
    </lineage>
</organism>
<reference evidence="1" key="1">
    <citation type="submission" date="2019-11" db="EMBL/GenBank/DDBJ databases">
        <title>Nori genome reveals adaptations in red seaweeds to the harsh intertidal environment.</title>
        <authorList>
            <person name="Wang D."/>
            <person name="Mao Y."/>
        </authorList>
    </citation>
    <scope>NUCLEOTIDE SEQUENCE</scope>
    <source>
        <tissue evidence="1">Gametophyte</tissue>
    </source>
</reference>
<dbReference type="Proteomes" id="UP000798662">
    <property type="component" value="Chromosome 1"/>
</dbReference>
<evidence type="ECO:0000313" key="2">
    <source>
        <dbReference type="Proteomes" id="UP000798662"/>
    </source>
</evidence>
<proteinExistence type="predicted"/>
<keyword evidence="2" id="KW-1185">Reference proteome</keyword>
<protein>
    <submittedName>
        <fullName evidence="1">Uncharacterized protein</fullName>
    </submittedName>
</protein>